<dbReference type="SMART" id="SM01003">
    <property type="entry name" value="AlaDh_PNT_N"/>
    <property type="match status" value="1"/>
</dbReference>
<proteinExistence type="predicted"/>
<organism evidence="2 3">
    <name type="scientific">Helicobacter pylori SouthAfrica50</name>
    <dbReference type="NCBI Taxonomy" id="1352357"/>
    <lineage>
        <taxon>Bacteria</taxon>
        <taxon>Pseudomonadati</taxon>
        <taxon>Campylobacterota</taxon>
        <taxon>Epsilonproteobacteria</taxon>
        <taxon>Campylobacterales</taxon>
        <taxon>Helicobacteraceae</taxon>
        <taxon>Helicobacter</taxon>
    </lineage>
</organism>
<dbReference type="Proteomes" id="UP000015816">
    <property type="component" value="Unassembled WGS sequence"/>
</dbReference>
<dbReference type="PATRIC" id="fig|1352357.3.peg.156"/>
<protein>
    <submittedName>
        <fullName evidence="2">Alanine dehydrogenase/PNT, N-terminal domain protein</fullName>
    </submittedName>
</protein>
<dbReference type="PANTHER" id="PTHR42795:SF1">
    <property type="entry name" value="ALANINE DEHYDROGENASE"/>
    <property type="match status" value="1"/>
</dbReference>
<evidence type="ECO:0000259" key="1">
    <source>
        <dbReference type="SMART" id="SM01003"/>
    </source>
</evidence>
<dbReference type="PANTHER" id="PTHR42795">
    <property type="entry name" value="ALANINE DEHYDROGENASE"/>
    <property type="match status" value="1"/>
</dbReference>
<evidence type="ECO:0000313" key="3">
    <source>
        <dbReference type="Proteomes" id="UP000015816"/>
    </source>
</evidence>
<dbReference type="GO" id="GO:0006524">
    <property type="term" value="P:alanine catabolic process"/>
    <property type="evidence" value="ECO:0007669"/>
    <property type="project" value="TreeGrafter"/>
</dbReference>
<dbReference type="GO" id="GO:0000286">
    <property type="term" value="F:alanine dehydrogenase activity"/>
    <property type="evidence" value="ECO:0007669"/>
    <property type="project" value="TreeGrafter"/>
</dbReference>
<dbReference type="InterPro" id="IPR007886">
    <property type="entry name" value="AlaDH/PNT_N"/>
</dbReference>
<gene>
    <name evidence="2" type="ORF">HPSA50_0156</name>
</gene>
<evidence type="ECO:0000313" key="2">
    <source>
        <dbReference type="EMBL" id="EQD89764.1"/>
    </source>
</evidence>
<name>T2SE47_HELPX</name>
<accession>T2SE47</accession>
<dbReference type="AlphaFoldDB" id="T2SE47"/>
<dbReference type="Gene3D" id="3.40.50.720">
    <property type="entry name" value="NAD(P)-binding Rossmann-like Domain"/>
    <property type="match status" value="1"/>
</dbReference>
<dbReference type="Pfam" id="PF05222">
    <property type="entry name" value="AlaDh_PNT_N"/>
    <property type="match status" value="1"/>
</dbReference>
<sequence>MDIGLVKESMDLESRVALVPDDVALLTQKGVGVLVENNAGANSGYSNVAYESVGAKIVDSKTAWGQDLVVKCKEPLEHEYPLLKKKRLCLATWI</sequence>
<dbReference type="SUPFAM" id="SSF52283">
    <property type="entry name" value="Formate/glycerate dehydrogenase catalytic domain-like"/>
    <property type="match status" value="1"/>
</dbReference>
<feature type="domain" description="Alanine dehydrogenase/pyridine nucleotide transhydrogenase N-terminal" evidence="1">
    <location>
        <begin position="4"/>
        <end position="92"/>
    </location>
</feature>
<comment type="caution">
    <text evidence="2">The sequence shown here is derived from an EMBL/GenBank/DDBJ whole genome shotgun (WGS) entry which is preliminary data.</text>
</comment>
<dbReference type="GO" id="GO:0005886">
    <property type="term" value="C:plasma membrane"/>
    <property type="evidence" value="ECO:0007669"/>
    <property type="project" value="TreeGrafter"/>
</dbReference>
<dbReference type="EMBL" id="AVNI01000001">
    <property type="protein sequence ID" value="EQD89764.1"/>
    <property type="molecule type" value="Genomic_DNA"/>
</dbReference>
<reference evidence="2 3" key="1">
    <citation type="journal article" date="2013" name="Genome Announc.">
        <title>Genome Sequences of Three hpAfrica2 Strains of Helicobacter pylori.</title>
        <authorList>
            <person name="Duncan S.S."/>
            <person name="Bertoli M.T."/>
            <person name="Kersulyte D."/>
            <person name="Valk P.L."/>
            <person name="Tamma S."/>
            <person name="Segal I."/>
            <person name="McClain M.S."/>
            <person name="Cover T.L."/>
            <person name="Berg D.E."/>
        </authorList>
    </citation>
    <scope>NUCLEOTIDE SEQUENCE [LARGE SCALE GENOMIC DNA]</scope>
    <source>
        <strain evidence="2 3">SouthAfrica50</strain>
    </source>
</reference>